<dbReference type="GeneID" id="43579799"/>
<organism evidence="3 4">
    <name type="scientific">Magnusiomyces paraingens</name>
    <dbReference type="NCBI Taxonomy" id="2606893"/>
    <lineage>
        <taxon>Eukaryota</taxon>
        <taxon>Fungi</taxon>
        <taxon>Dikarya</taxon>
        <taxon>Ascomycota</taxon>
        <taxon>Saccharomycotina</taxon>
        <taxon>Dipodascomycetes</taxon>
        <taxon>Dipodascales</taxon>
        <taxon>Dipodascaceae</taxon>
        <taxon>Magnusiomyces</taxon>
    </lineage>
</organism>
<accession>A0A5E8B9J3</accession>
<evidence type="ECO:0000256" key="2">
    <source>
        <dbReference type="SAM" id="Phobius"/>
    </source>
</evidence>
<keyword evidence="2" id="KW-0472">Membrane</keyword>
<protein>
    <recommendedName>
        <fullName evidence="5">Protein RCR2</fullName>
    </recommendedName>
</protein>
<dbReference type="InterPro" id="IPR020999">
    <property type="entry name" value="Chitin_synth_reg_RCR"/>
</dbReference>
<dbReference type="RefSeq" id="XP_031851590.1">
    <property type="nucleotide sequence ID" value="XM_031995699.1"/>
</dbReference>
<dbReference type="PANTHER" id="PTHR28187:SF1">
    <property type="entry name" value="PROTEIN RCR1-RELATED"/>
    <property type="match status" value="1"/>
</dbReference>
<dbReference type="PANTHER" id="PTHR28187">
    <property type="entry name" value="PROTEIN RCR1-RELATED"/>
    <property type="match status" value="1"/>
</dbReference>
<evidence type="ECO:0000256" key="1">
    <source>
        <dbReference type="SAM" id="MobiDB-lite"/>
    </source>
</evidence>
<dbReference type="OrthoDB" id="4088875at2759"/>
<keyword evidence="2" id="KW-1133">Transmembrane helix</keyword>
<dbReference type="Pfam" id="PF12273">
    <property type="entry name" value="RCR"/>
    <property type="match status" value="1"/>
</dbReference>
<dbReference type="GO" id="GO:0016192">
    <property type="term" value="P:vesicle-mediated transport"/>
    <property type="evidence" value="ECO:0007669"/>
    <property type="project" value="TreeGrafter"/>
</dbReference>
<reference evidence="3 4" key="1">
    <citation type="submission" date="2019-09" db="EMBL/GenBank/DDBJ databases">
        <authorList>
            <person name="Brejova B."/>
        </authorList>
    </citation>
    <scope>NUCLEOTIDE SEQUENCE [LARGE SCALE GENOMIC DNA]</scope>
</reference>
<feature type="region of interest" description="Disordered" evidence="1">
    <location>
        <begin position="108"/>
        <end position="174"/>
    </location>
</feature>
<dbReference type="AlphaFoldDB" id="A0A5E8B9J3"/>
<gene>
    <name evidence="3" type="ORF">SAPINGB_P000976</name>
</gene>
<feature type="transmembrane region" description="Helical" evidence="2">
    <location>
        <begin position="45"/>
        <end position="63"/>
    </location>
</feature>
<sequence length="174" mass="19098">MPVVPFTETVDALIIKRDDGMLFIRGCDIWGNCGYYGGWYYWGRWILAGVLIFIFFLCMALIFTNSRKRVRTGGTPIYGTAWLVLPTYQQSQHAYGVDGGAPPPLYQPPAQGSTTMPSNGMPIHQTYGQPPPPMDSGYIGPPANPPPAGSSSNYNANNEFYAPPTNPPQAYVKN</sequence>
<keyword evidence="4" id="KW-1185">Reference proteome</keyword>
<dbReference type="Proteomes" id="UP000398389">
    <property type="component" value="Unassembled WGS sequence"/>
</dbReference>
<evidence type="ECO:0000313" key="4">
    <source>
        <dbReference type="Proteomes" id="UP000398389"/>
    </source>
</evidence>
<dbReference type="EMBL" id="CABVLU010000001">
    <property type="protein sequence ID" value="VVT45958.1"/>
    <property type="molecule type" value="Genomic_DNA"/>
</dbReference>
<proteinExistence type="predicted"/>
<feature type="compositionally biased region" description="Low complexity" evidence="1">
    <location>
        <begin position="149"/>
        <end position="158"/>
    </location>
</feature>
<evidence type="ECO:0000313" key="3">
    <source>
        <dbReference type="EMBL" id="VVT45958.1"/>
    </source>
</evidence>
<name>A0A5E8B9J3_9ASCO</name>
<evidence type="ECO:0008006" key="5">
    <source>
        <dbReference type="Google" id="ProtNLM"/>
    </source>
</evidence>
<keyword evidence="2" id="KW-0812">Transmembrane</keyword>